<dbReference type="Gene3D" id="2.60.40.10">
    <property type="entry name" value="Immunoglobulins"/>
    <property type="match status" value="1"/>
</dbReference>
<proteinExistence type="predicted"/>
<evidence type="ECO:0000256" key="1">
    <source>
        <dbReference type="SAM" id="SignalP"/>
    </source>
</evidence>
<accession>A0ABW5LMU2</accession>
<dbReference type="InterPro" id="IPR013783">
    <property type="entry name" value="Ig-like_fold"/>
</dbReference>
<dbReference type="Proteomes" id="UP001597508">
    <property type="component" value="Unassembled WGS sequence"/>
</dbReference>
<comment type="caution">
    <text evidence="2">The sequence shown here is derived from an EMBL/GenBank/DDBJ whole genome shotgun (WGS) entry which is preliminary data.</text>
</comment>
<gene>
    <name evidence="2" type="ORF">ACFSRZ_01975</name>
</gene>
<reference evidence="3" key="1">
    <citation type="journal article" date="2019" name="Int. J. Syst. Evol. Microbiol.">
        <title>The Global Catalogue of Microorganisms (GCM) 10K type strain sequencing project: providing services to taxonomists for standard genome sequencing and annotation.</title>
        <authorList>
            <consortium name="The Broad Institute Genomics Platform"/>
            <consortium name="The Broad Institute Genome Sequencing Center for Infectious Disease"/>
            <person name="Wu L."/>
            <person name="Ma J."/>
        </authorList>
    </citation>
    <scope>NUCLEOTIDE SEQUENCE [LARGE SCALE GENOMIC DNA]</scope>
    <source>
        <strain evidence="3">KCTC 52127</strain>
    </source>
</reference>
<sequence>MKSLPLKVVAIFLLLFSVKASSQNFTINGITGISFNESGTDYTINITDDFHAFGMTISPQSVTLDYTAATKSFEITGMVESQFDGNTIDATISFTIENQVLQTLSFDVSGNFNLNGLTLTSQSLEFQWDGANSYYEMYGGVEGTLEGESITLSFGDSDTPGLIITSGAITTFEMSVEGSFDTKDITIQSDGLTFLYNSSDSQFEMYGNATVSFDGESLDAGLGNSSNPGLIYKSNLIEQINFDVTADFTLKGLEISPESFGFQWDNPNNQFKMFGTLKGKFEGNDINLLLGINSSPGLIISNGVIQLFTMSVSGNFTFKNITITPLDLTFSHTSNNEFKMYGTLITAFDNETIHADFGTDSSPGVLYENGVVEQMNFNVTTDFTMKGIEFNPQSFGFDYDKSNDQFEMYGTIKSKIEGNNIDLSLGDANDPGLIITNGVVDSIDMDVTAGFDFKSITFSPNDLTFIYNKSESLYEMYGSLSVAFDNESLDATFGDASSPGFKYKNNVVESINMGVTTDFTMKGIEFNPQDFGFDYDKPNDQFEMYGTIKSKIEGNTIDLSLGDSDNPGLIITNGVVDSIDMSVTADFDFKDITFSPDDLSFAYNKSDDLFEMYGNLSISFDGETMDVNLGDSGTPGLKYENNEVQSIDFGVTADFRLKELELKPTNLTFIYKKAENKFEMYGDLKLSVGNFDNDVEANLGNSSHPGFLYENSKIKQVNIAITGDFKMSGLDIRVDSLGADWDSSSGYYHVYGSASVHVDGQSISADFGTFNDPGFVFKEGHWHYFNVDLNADFKIGNLEIIAKDLDVSCCENGYFVIKGELEVKEVFSLAVTLGHDGQGGLFIDTNGSEPKFKLEDFTIDIEHANLGAIDLKQVKLEFNNDGIVESDVKVVFPEGWEIDSKMKFRDVHGKAELDEISLAYRADQIEDAIEIFEGVQLTYLEGDVKNLTRPSELEVGGTIGTIYGGGFTLDHKSATFLEMTDGVTISSKEFKINGDVNVGAYRSGTNTWHGLLGEGSIDLTAYFHHYIKARVKAKYPGDPLIEADLSVYFGSHGNFDGLLDVEFIVPHWVPFIGGKHYGSVDGAVRYKKGDLNGSFGAAWVRIKTFWHTYHEGAKYTFGSRHVSSIGSGSISSIEKTIHHDEGRSLQGSSKVFEFDVPQPAPNSMLIDIDWVGEVDNALVTVIGPEGTYELTKAVISEENAIDETPTMIYEENMTTIARDTVTTFLFKTPSAFSEEEIIHSNIVDGRYQLVVSFPGAETEIDTIQFKPKWQIPESNILVAKNSNNKFDLTIDYWTALPDSTYVSFYVNNVNSYEEGRLINHARAANYDEFGYGTETLEYTPKYFEGNTSELYFYAVIEDGVNPPFRSVISSMYDHEYDFSGTVTVNDPLNDLLAEGLRVFLDLDNDGNFDTASTGGIEPFSLVNENGEFVFRDIEPGTYPVRIVLPAGYRFTGETDNFSSKTIVFDGTPLQLNFEIETY</sequence>
<feature type="signal peptide" evidence="1">
    <location>
        <begin position="1"/>
        <end position="22"/>
    </location>
</feature>
<evidence type="ECO:0008006" key="4">
    <source>
        <dbReference type="Google" id="ProtNLM"/>
    </source>
</evidence>
<keyword evidence="1" id="KW-0732">Signal</keyword>
<keyword evidence="3" id="KW-1185">Reference proteome</keyword>
<protein>
    <recommendedName>
        <fullName evidence="4">SD-repeat containing protein B domain-containing protein</fullName>
    </recommendedName>
</protein>
<dbReference type="SUPFAM" id="SSF117074">
    <property type="entry name" value="Hypothetical protein PA1324"/>
    <property type="match status" value="1"/>
</dbReference>
<dbReference type="EMBL" id="JBHULH010000001">
    <property type="protein sequence ID" value="MFD2566120.1"/>
    <property type="molecule type" value="Genomic_DNA"/>
</dbReference>
<feature type="chain" id="PRO_5046047847" description="SD-repeat containing protein B domain-containing protein" evidence="1">
    <location>
        <begin position="23"/>
        <end position="1478"/>
    </location>
</feature>
<dbReference type="RefSeq" id="WP_379664841.1">
    <property type="nucleotide sequence ID" value="NZ_JBHULH010000001.1"/>
</dbReference>
<name>A0ABW5LMU2_9FLAO</name>
<evidence type="ECO:0000313" key="3">
    <source>
        <dbReference type="Proteomes" id="UP001597508"/>
    </source>
</evidence>
<evidence type="ECO:0000313" key="2">
    <source>
        <dbReference type="EMBL" id="MFD2566120.1"/>
    </source>
</evidence>
<organism evidence="2 3">
    <name type="scientific">Pseudotenacibaculum haliotis</name>
    <dbReference type="NCBI Taxonomy" id="1862138"/>
    <lineage>
        <taxon>Bacteria</taxon>
        <taxon>Pseudomonadati</taxon>
        <taxon>Bacteroidota</taxon>
        <taxon>Flavobacteriia</taxon>
        <taxon>Flavobacteriales</taxon>
        <taxon>Flavobacteriaceae</taxon>
        <taxon>Pseudotenacibaculum</taxon>
    </lineage>
</organism>